<feature type="transmembrane region" description="Helical" evidence="2">
    <location>
        <begin position="120"/>
        <end position="139"/>
    </location>
</feature>
<keyword evidence="2" id="KW-0812">Transmembrane</keyword>
<feature type="region of interest" description="Disordered" evidence="1">
    <location>
        <begin position="276"/>
        <end position="307"/>
    </location>
</feature>
<reference evidence="3 4" key="1">
    <citation type="submission" date="2014-06" db="EMBL/GenBank/DDBJ databases">
        <authorList>
            <person name="Swart Estienne"/>
        </authorList>
    </citation>
    <scope>NUCLEOTIDE SEQUENCE [LARGE SCALE GENOMIC DNA]</scope>
    <source>
        <strain evidence="3 4">130c</strain>
    </source>
</reference>
<evidence type="ECO:0000313" key="4">
    <source>
        <dbReference type="Proteomes" id="UP000039865"/>
    </source>
</evidence>
<dbReference type="EMBL" id="CCKQ01012797">
    <property type="protein sequence ID" value="CDW84434.1"/>
    <property type="molecule type" value="Genomic_DNA"/>
</dbReference>
<evidence type="ECO:0000313" key="3">
    <source>
        <dbReference type="EMBL" id="CDW84434.1"/>
    </source>
</evidence>
<feature type="compositionally biased region" description="Polar residues" evidence="1">
    <location>
        <begin position="284"/>
        <end position="307"/>
    </location>
</feature>
<protein>
    <recommendedName>
        <fullName evidence="5">Transmembrane protein</fullName>
    </recommendedName>
</protein>
<evidence type="ECO:0000256" key="1">
    <source>
        <dbReference type="SAM" id="MobiDB-lite"/>
    </source>
</evidence>
<feature type="transmembrane region" description="Helical" evidence="2">
    <location>
        <begin position="6"/>
        <end position="26"/>
    </location>
</feature>
<gene>
    <name evidence="3" type="primary">Contig3958.g4234</name>
    <name evidence="3" type="ORF">STYLEM_13497</name>
</gene>
<keyword evidence="4" id="KW-1185">Reference proteome</keyword>
<sequence length="328" mass="38045">MTDKIMSLMLFFLNITLICHIIFYSLRIVSMTDQDFDVGYCGGALISVMPVFFFSIAVLFNINKWIYFLLRIQEAINQDGEEFKRNMIILKFIIAGIITGIIISYVVLFSESYFYMNVRIKLWVTVCILSFTLLLRGILNTIRVADETELSKELDESQEQNTYFGAIYDTFMFIFTDMVPILSQLLSMIFGLIRSNNQNQYFDNNKKRIINDSDQEQQASQQQTQLLRTRVPEMDSFATLTSFQSFFDPPINEYGRVNYISNFPKSSDQFGVLRMNRDQESSKKNSLQSTGGKHNMTNPTSKSNQERTSILTRLFKKNTLESTNIEVQ</sequence>
<dbReference type="Proteomes" id="UP000039865">
    <property type="component" value="Unassembled WGS sequence"/>
</dbReference>
<accession>A0A078AQJ0</accession>
<name>A0A078AQJ0_STYLE</name>
<feature type="transmembrane region" description="Helical" evidence="2">
    <location>
        <begin position="88"/>
        <end position="108"/>
    </location>
</feature>
<feature type="transmembrane region" description="Helical" evidence="2">
    <location>
        <begin position="171"/>
        <end position="193"/>
    </location>
</feature>
<evidence type="ECO:0008006" key="5">
    <source>
        <dbReference type="Google" id="ProtNLM"/>
    </source>
</evidence>
<keyword evidence="2" id="KW-1133">Transmembrane helix</keyword>
<feature type="transmembrane region" description="Helical" evidence="2">
    <location>
        <begin position="38"/>
        <end position="60"/>
    </location>
</feature>
<dbReference type="InParanoid" id="A0A078AQJ0"/>
<organism evidence="3 4">
    <name type="scientific">Stylonychia lemnae</name>
    <name type="common">Ciliate</name>
    <dbReference type="NCBI Taxonomy" id="5949"/>
    <lineage>
        <taxon>Eukaryota</taxon>
        <taxon>Sar</taxon>
        <taxon>Alveolata</taxon>
        <taxon>Ciliophora</taxon>
        <taxon>Intramacronucleata</taxon>
        <taxon>Spirotrichea</taxon>
        <taxon>Stichotrichia</taxon>
        <taxon>Sporadotrichida</taxon>
        <taxon>Oxytrichidae</taxon>
        <taxon>Stylonychinae</taxon>
        <taxon>Stylonychia</taxon>
    </lineage>
</organism>
<keyword evidence="2" id="KW-0472">Membrane</keyword>
<proteinExistence type="predicted"/>
<evidence type="ECO:0000256" key="2">
    <source>
        <dbReference type="SAM" id="Phobius"/>
    </source>
</evidence>
<dbReference type="AlphaFoldDB" id="A0A078AQJ0"/>